<evidence type="ECO:0000313" key="2">
    <source>
        <dbReference type="Proteomes" id="UP000013523"/>
    </source>
</evidence>
<dbReference type="HOGENOM" id="CLU_3381297_0_0_9"/>
<dbReference type="EMBL" id="CP003261">
    <property type="protein sequence ID" value="AGK97291.1"/>
    <property type="molecule type" value="Genomic_DNA"/>
</dbReference>
<gene>
    <name evidence="1" type="ORF">Clopa_2428</name>
</gene>
<keyword evidence="2" id="KW-1185">Reference proteome</keyword>
<reference evidence="1 2" key="1">
    <citation type="submission" date="2012-01" db="EMBL/GenBank/DDBJ databases">
        <title>Complete sequence of chromosome of Clostridium pasteurianum BC1.</title>
        <authorList>
            <consortium name="US DOE Joint Genome Institute"/>
            <person name="Lucas S."/>
            <person name="Han J."/>
            <person name="Lapidus A."/>
            <person name="Cheng J.-F."/>
            <person name="Goodwin L."/>
            <person name="Pitluck S."/>
            <person name="Peters L."/>
            <person name="Mikhailova N."/>
            <person name="Teshima H."/>
            <person name="Detter J.C."/>
            <person name="Han C."/>
            <person name="Tapia R."/>
            <person name="Land M."/>
            <person name="Hauser L."/>
            <person name="Kyrpides N."/>
            <person name="Ivanova N."/>
            <person name="Pagani I."/>
            <person name="Dunn J."/>
            <person name="Taghavi S."/>
            <person name="Francis A."/>
            <person name="van der Lelie D."/>
            <person name="Woyke T."/>
        </authorList>
    </citation>
    <scope>NUCLEOTIDE SEQUENCE [LARGE SCALE GENOMIC DNA]</scope>
    <source>
        <strain evidence="1 2">BC1</strain>
    </source>
</reference>
<dbReference type="AlphaFoldDB" id="R4K6F7"/>
<dbReference type="Proteomes" id="UP000013523">
    <property type="component" value="Chromosome"/>
</dbReference>
<name>R4K6F7_CLOPA</name>
<accession>R4K6F7</accession>
<evidence type="ECO:0000313" key="1">
    <source>
        <dbReference type="EMBL" id="AGK97291.1"/>
    </source>
</evidence>
<organism evidence="1 2">
    <name type="scientific">Clostridium pasteurianum BC1</name>
    <dbReference type="NCBI Taxonomy" id="86416"/>
    <lineage>
        <taxon>Bacteria</taxon>
        <taxon>Bacillati</taxon>
        <taxon>Bacillota</taxon>
        <taxon>Clostridia</taxon>
        <taxon>Eubacteriales</taxon>
        <taxon>Clostridiaceae</taxon>
        <taxon>Clostridium</taxon>
    </lineage>
</organism>
<proteinExistence type="predicted"/>
<sequence length="33" mass="4001">MSFTVKFLLIILNLNFKSTIYANIIEVENEYYR</sequence>
<protein>
    <submittedName>
        <fullName evidence="1">Uncharacterized protein</fullName>
    </submittedName>
</protein>
<dbReference type="KEGG" id="cpas:Clopa_2428"/>